<organism evidence="1 2">
    <name type="scientific">Anaerostipes hadrus</name>
    <dbReference type="NCBI Taxonomy" id="649756"/>
    <lineage>
        <taxon>Bacteria</taxon>
        <taxon>Bacillati</taxon>
        <taxon>Bacillota</taxon>
        <taxon>Clostridia</taxon>
        <taxon>Lachnospirales</taxon>
        <taxon>Lachnospiraceae</taxon>
        <taxon>Anaerostipes</taxon>
    </lineage>
</organism>
<dbReference type="EMBL" id="CYXT01000014">
    <property type="protein sequence ID" value="CUM99164.1"/>
    <property type="molecule type" value="Genomic_DNA"/>
</dbReference>
<dbReference type="Proteomes" id="UP000095598">
    <property type="component" value="Unassembled WGS sequence"/>
</dbReference>
<dbReference type="RefSeq" id="WP_055258786.1">
    <property type="nucleotide sequence ID" value="NZ_CYXT01000014.1"/>
</dbReference>
<dbReference type="AlphaFoldDB" id="A0A173T8W6"/>
<dbReference type="InterPro" id="IPR058240">
    <property type="entry name" value="rSAM_sf"/>
</dbReference>
<dbReference type="Gene3D" id="3.20.20.70">
    <property type="entry name" value="Aldolase class I"/>
    <property type="match status" value="1"/>
</dbReference>
<evidence type="ECO:0000313" key="2">
    <source>
        <dbReference type="Proteomes" id="UP000095598"/>
    </source>
</evidence>
<sequence length="269" mass="30943">MLVELTYACKMGCSHCMSDCKPDGEHMSLQILKDTLEFMINHQILTWNFSGGELFEHPQILEVLKMIEDYWVKSKIKCPLTFATNGRELVRNKEIYHVIENLQKKYGKRCIIIQVTDDKRYYPDPLTKKEKYWLSKLNAIIDTVPSDPSDKSKILYPQGRALINHPDTNWNTIAPKCSNCILIAKQIFSGKFSDLVDTLSMHGRFCTPVIAPDGDIKVGESALCPSVASIYDSDKEIMKKIRETKCHQCKIAWKRLKENNLMAYQMLNS</sequence>
<gene>
    <name evidence="1" type="ORF">ERS852425_01901</name>
</gene>
<dbReference type="SUPFAM" id="SSF102114">
    <property type="entry name" value="Radical SAM enzymes"/>
    <property type="match status" value="1"/>
</dbReference>
<accession>A0A173T8W6</accession>
<name>A0A173T8W6_ANAHA</name>
<evidence type="ECO:0000313" key="1">
    <source>
        <dbReference type="EMBL" id="CUM99164.1"/>
    </source>
</evidence>
<protein>
    <submittedName>
        <fullName evidence="1">Mycofactocin radical SAM maturase</fullName>
    </submittedName>
</protein>
<dbReference type="InterPro" id="IPR013785">
    <property type="entry name" value="Aldolase_TIM"/>
</dbReference>
<reference evidence="1 2" key="1">
    <citation type="submission" date="2015-09" db="EMBL/GenBank/DDBJ databases">
        <authorList>
            <consortium name="Pathogen Informatics"/>
        </authorList>
    </citation>
    <scope>NUCLEOTIDE SEQUENCE [LARGE SCALE GENOMIC DNA]</scope>
    <source>
        <strain evidence="1 2">2789STDY5608868</strain>
    </source>
</reference>
<proteinExistence type="predicted"/>